<comment type="caution">
    <text evidence="2">The sequence shown here is derived from an EMBL/GenBank/DDBJ whole genome shotgun (WGS) entry which is preliminary data.</text>
</comment>
<dbReference type="EMBL" id="JAYMYQ010000005">
    <property type="protein sequence ID" value="KAK7331322.1"/>
    <property type="molecule type" value="Genomic_DNA"/>
</dbReference>
<keyword evidence="3" id="KW-1185">Reference proteome</keyword>
<evidence type="ECO:0008006" key="4">
    <source>
        <dbReference type="Google" id="ProtNLM"/>
    </source>
</evidence>
<dbReference type="PANTHER" id="PTHR47805">
    <property type="entry name" value="SAGA-ASSOCIATED FACTOR 73"/>
    <property type="match status" value="1"/>
</dbReference>
<keyword evidence="1" id="KW-0812">Transmembrane</keyword>
<dbReference type="Proteomes" id="UP001367508">
    <property type="component" value="Unassembled WGS sequence"/>
</dbReference>
<evidence type="ECO:0000313" key="3">
    <source>
        <dbReference type="Proteomes" id="UP001367508"/>
    </source>
</evidence>
<protein>
    <recommendedName>
        <fullName evidence="4">SAGA-associated factor 11</fullName>
    </recommendedName>
</protein>
<gene>
    <name evidence="2" type="ORF">VNO77_25544</name>
</gene>
<keyword evidence="1" id="KW-1133">Transmembrane helix</keyword>
<evidence type="ECO:0000313" key="2">
    <source>
        <dbReference type="EMBL" id="KAK7331322.1"/>
    </source>
</evidence>
<evidence type="ECO:0000256" key="1">
    <source>
        <dbReference type="SAM" id="Phobius"/>
    </source>
</evidence>
<sequence length="451" mass="49687">MGSHRSLAASVISLFELFQVYWFCLSMVCSPGSGRMEVMARLLAAGSFSQTMADDFARPKSAAEYICRELRDADEANLLHEADMHVYGERPMTDPLRLVCCNICKKPIKDSQFAAHAELCRSLKLTEQTTLELDGCTGNRKPPRKEKKKLSTSCATTAVGERRRSGSVDNINTAVSQSHLNSQIRVTPFPNEVKVPISLGHSTCVDAASMMDTGIHLGNRDHPASIMNPPTKRHKLMACTHLPVLESLGTESGVTKAVDFTDGITRKDLLERTISEHGDPNHKNLGQVHMQHRHVIKNDFPAPLATKIYYSQRTNRLRATIRHLYFQDLSEELCTDVACPKTSDAEMVASQDSSQRDPSFDQMDDVHKRRTPAQKSDHILAKNSEICLVKAESLPGGGLSNQFLLDNVSKSAATHVGLTRSNFIPTSFSFTSNTGNPLGTMQQPNGSVPVI</sequence>
<proteinExistence type="predicted"/>
<organism evidence="2 3">
    <name type="scientific">Canavalia gladiata</name>
    <name type="common">Sword bean</name>
    <name type="synonym">Dolichos gladiatus</name>
    <dbReference type="NCBI Taxonomy" id="3824"/>
    <lineage>
        <taxon>Eukaryota</taxon>
        <taxon>Viridiplantae</taxon>
        <taxon>Streptophyta</taxon>
        <taxon>Embryophyta</taxon>
        <taxon>Tracheophyta</taxon>
        <taxon>Spermatophyta</taxon>
        <taxon>Magnoliopsida</taxon>
        <taxon>eudicotyledons</taxon>
        <taxon>Gunneridae</taxon>
        <taxon>Pentapetalae</taxon>
        <taxon>rosids</taxon>
        <taxon>fabids</taxon>
        <taxon>Fabales</taxon>
        <taxon>Fabaceae</taxon>
        <taxon>Papilionoideae</taxon>
        <taxon>50 kb inversion clade</taxon>
        <taxon>NPAAA clade</taxon>
        <taxon>indigoferoid/millettioid clade</taxon>
        <taxon>Phaseoleae</taxon>
        <taxon>Canavalia</taxon>
    </lineage>
</organism>
<dbReference type="GO" id="GO:0000124">
    <property type="term" value="C:SAGA complex"/>
    <property type="evidence" value="ECO:0007669"/>
    <property type="project" value="InterPro"/>
</dbReference>
<feature type="transmembrane region" description="Helical" evidence="1">
    <location>
        <begin position="7"/>
        <end position="28"/>
    </location>
</feature>
<name>A0AAN9QDM4_CANGL</name>
<accession>A0AAN9QDM4</accession>
<dbReference type="AlphaFoldDB" id="A0AAN9QDM4"/>
<keyword evidence="1" id="KW-0472">Membrane</keyword>
<dbReference type="InterPro" id="IPR037804">
    <property type="entry name" value="SGF73"/>
</dbReference>
<reference evidence="2 3" key="1">
    <citation type="submission" date="2024-01" db="EMBL/GenBank/DDBJ databases">
        <title>The genomes of 5 underutilized Papilionoideae crops provide insights into root nodulation and disease resistanc.</title>
        <authorList>
            <person name="Jiang F."/>
        </authorList>
    </citation>
    <scope>NUCLEOTIDE SEQUENCE [LARGE SCALE GENOMIC DNA]</scope>
    <source>
        <strain evidence="2">LVBAO_FW01</strain>
        <tissue evidence="2">Leaves</tissue>
    </source>
</reference>
<dbReference type="PANTHER" id="PTHR47805:SF1">
    <property type="entry name" value="SAGA-ASSOCIATED FACTOR 73"/>
    <property type="match status" value="1"/>
</dbReference>